<name>Q6IHS8_DROME</name>
<feature type="region of interest" description="Disordered" evidence="1">
    <location>
        <begin position="1"/>
        <end position="26"/>
    </location>
</feature>
<dbReference type="AlphaFoldDB" id="Q6IHS8"/>
<proteinExistence type="predicted"/>
<sequence>MSLSMCPMSLQGGDSSSSPGESCPSASDVHLFLSAREQYSRTPRTCSHKKDEGRQDLAYANLESYENQKR</sequence>
<reference evidence="2" key="1">
    <citation type="journal article" date="2003" name="Genome Biol.">
        <title>An integrated gene annotation and transcriptional profiling approach towards the full gene content of the Drosophila genome.</title>
        <authorList>
            <person name="Hild M."/>
            <person name="Beckmann B."/>
            <person name="Haas S.A."/>
            <person name="Koch B."/>
            <person name="Solovyev V."/>
            <person name="Busold C."/>
            <person name="Fellenberg K."/>
            <person name="Boutros M."/>
            <person name="Vingron M."/>
            <person name="Sauer F."/>
            <person name="Hoheisel J.D."/>
            <person name="Paro R."/>
        </authorList>
    </citation>
    <scope>NUCLEOTIDE SEQUENCE</scope>
</reference>
<evidence type="ECO:0000256" key="1">
    <source>
        <dbReference type="SAM" id="MobiDB-lite"/>
    </source>
</evidence>
<organism evidence="2">
    <name type="scientific">Drosophila melanogaster</name>
    <name type="common">Fruit fly</name>
    <dbReference type="NCBI Taxonomy" id="7227"/>
    <lineage>
        <taxon>Eukaryota</taxon>
        <taxon>Metazoa</taxon>
        <taxon>Ecdysozoa</taxon>
        <taxon>Arthropoda</taxon>
        <taxon>Hexapoda</taxon>
        <taxon>Insecta</taxon>
        <taxon>Pterygota</taxon>
        <taxon>Neoptera</taxon>
        <taxon>Endopterygota</taxon>
        <taxon>Diptera</taxon>
        <taxon>Brachycera</taxon>
        <taxon>Muscomorpha</taxon>
        <taxon>Ephydroidea</taxon>
        <taxon>Drosophilidae</taxon>
        <taxon>Drosophila</taxon>
        <taxon>Sophophora</taxon>
    </lineage>
</organism>
<protein>
    <submittedName>
        <fullName evidence="2">HDC01185</fullName>
    </submittedName>
</protein>
<feature type="region of interest" description="Disordered" evidence="1">
    <location>
        <begin position="40"/>
        <end position="70"/>
    </location>
</feature>
<accession>Q6IHS8</accession>
<dbReference type="EMBL" id="BK003338">
    <property type="protein sequence ID" value="DAA03537.1"/>
    <property type="molecule type" value="Genomic_DNA"/>
</dbReference>
<feature type="compositionally biased region" description="Low complexity" evidence="1">
    <location>
        <begin position="12"/>
        <end position="26"/>
    </location>
</feature>
<gene>
    <name evidence="2" type="ORF">HDC01185</name>
</gene>
<evidence type="ECO:0000313" key="2">
    <source>
        <dbReference type="EMBL" id="DAA03537.1"/>
    </source>
</evidence>